<dbReference type="InterPro" id="IPR036682">
    <property type="entry name" value="OS_D_A10/PebIII_sf"/>
</dbReference>
<evidence type="ECO:0000313" key="2">
    <source>
        <dbReference type="EMBL" id="ANJ05011.1"/>
    </source>
</evidence>
<dbReference type="InterPro" id="IPR005055">
    <property type="entry name" value="A10/PebIII"/>
</dbReference>
<reference evidence="2" key="1">
    <citation type="submission" date="2016-04" db="EMBL/GenBank/DDBJ databases">
        <title>Antenna Transcriptome Analysis with an Emphasis on Chemoreception Genes in Chrysopa pallens.</title>
        <authorList>
            <person name="Wang J."/>
            <person name="Liu C."/>
            <person name="Guo Y."/>
        </authorList>
    </citation>
    <scope>NUCLEOTIDE SEQUENCE</scope>
</reference>
<accession>A0A191US27</accession>
<dbReference type="PANTHER" id="PTHR11257:SF8">
    <property type="entry name" value="GEO08457P1"/>
    <property type="match status" value="1"/>
</dbReference>
<dbReference type="AlphaFoldDB" id="A0A191US27"/>
<dbReference type="Pfam" id="PF03392">
    <property type="entry name" value="OS-D"/>
    <property type="match status" value="1"/>
</dbReference>
<name>A0A191US27_CHRPA</name>
<dbReference type="SUPFAM" id="SSF100910">
    <property type="entry name" value="Chemosensory protein Csp2"/>
    <property type="match status" value="1"/>
</dbReference>
<dbReference type="EMBL" id="KX058024">
    <property type="protein sequence ID" value="ANJ05011.1"/>
    <property type="molecule type" value="mRNA"/>
</dbReference>
<feature type="signal peptide" evidence="1">
    <location>
        <begin position="1"/>
        <end position="25"/>
    </location>
</feature>
<sequence>MSLYLHTILVVSMTIVILNNSSVMASPNRYIEQQLNCALDQGPCDKFGLEIREYLPDVIGRSCEKCTPQQVAMVRRLIRFIQTQYPEAWHKLLAKYGKKKKYVGSKA</sequence>
<keyword evidence="1" id="KW-0732">Signal</keyword>
<protein>
    <submittedName>
        <fullName evidence="2">Chemosensory protein 4</fullName>
    </submittedName>
</protein>
<dbReference type="Gene3D" id="1.10.2080.10">
    <property type="entry name" value="Insect odorant-binding protein A10/Ejaculatory bulb-specific protein 3"/>
    <property type="match status" value="1"/>
</dbReference>
<evidence type="ECO:0000256" key="1">
    <source>
        <dbReference type="SAM" id="SignalP"/>
    </source>
</evidence>
<organism evidence="2">
    <name type="scientific">Chrysopa pallens</name>
    <name type="common">Green lacewing</name>
    <name type="synonym">Hemerobius pallens</name>
    <dbReference type="NCBI Taxonomy" id="417485"/>
    <lineage>
        <taxon>Eukaryota</taxon>
        <taxon>Metazoa</taxon>
        <taxon>Ecdysozoa</taxon>
        <taxon>Arthropoda</taxon>
        <taxon>Hexapoda</taxon>
        <taxon>Insecta</taxon>
        <taxon>Pterygota</taxon>
        <taxon>Neoptera</taxon>
        <taxon>Endopterygota</taxon>
        <taxon>Neuroptera</taxon>
        <taxon>Hemerobiiformia</taxon>
        <taxon>Chrysopidae</taxon>
        <taxon>Chrysopinae</taxon>
        <taxon>Chrysopa</taxon>
    </lineage>
</organism>
<dbReference type="PANTHER" id="PTHR11257">
    <property type="entry name" value="CHEMOSENSORY PROTEIN-RELATED"/>
    <property type="match status" value="1"/>
</dbReference>
<feature type="chain" id="PRO_5008248255" evidence="1">
    <location>
        <begin position="26"/>
        <end position="107"/>
    </location>
</feature>
<proteinExistence type="evidence at transcript level"/>